<accession>A0ABT3IHX1</accession>
<dbReference type="SUPFAM" id="SSF48371">
    <property type="entry name" value="ARM repeat"/>
    <property type="match status" value="1"/>
</dbReference>
<evidence type="ECO:0000259" key="3">
    <source>
        <dbReference type="Pfam" id="PF25149"/>
    </source>
</evidence>
<feature type="domain" description="DUF6493" evidence="1">
    <location>
        <begin position="1"/>
        <end position="312"/>
    </location>
</feature>
<dbReference type="InterPro" id="IPR045472">
    <property type="entry name" value="DUF6493"/>
</dbReference>
<evidence type="ECO:0000313" key="5">
    <source>
        <dbReference type="Proteomes" id="UP001207742"/>
    </source>
</evidence>
<dbReference type="EMBL" id="JAPDNS010000001">
    <property type="protein sequence ID" value="MCW3483557.1"/>
    <property type="molecule type" value="Genomic_DNA"/>
</dbReference>
<dbReference type="Proteomes" id="UP001207742">
    <property type="component" value="Unassembled WGS sequence"/>
</dbReference>
<sequence length="949" mass="106627">MTVQENLQTRIANETAEDLIPFLQQLDSNDKKALIPVIKQLNSHYTEFVELEKNRYGMRGTATQQRILGIVSFVCLDKKDFEKTWYANSILKKETLELLLPWYQPAWLGDLILSYEDREFVPFDYQLLMWLAAQGLAVPSPLLVARLLPYAIYKSEQRATGQKLYGPENLFVYPETLATHVWYLFEYPSDINWVNGGGDTGDKTPWQLFFAANTANGKLDRERVLQACLQATTRNFNKVLSGWFVDLFTIMAPDEKELLLLRQSLLLSLGSPHSKVVNAALAAIKHIWSASGFDRDALLDHLPPVMTSDTKSVVMAGIALIEKLCPSYPDLRLKAVLLLCQALLSKQEAVQVKAAKLIAQYGVITDAVLKAQLEQLQDMLLVNTRKALADFALPAPIAAAEDITPEQAIIALTGAHNIIEPVTTTAELIFLASQAFENNAAHHFDLLPATLVTLQSQIDVPVLQALEPAFQRAFVIYNRLPGNAGFLDQLLALFFLHYGRLMATRFPEYGAYLLRQKGKHWWPQTVVLPPLAEWGPAHSDGHIFMPARQLLVNALQKITAGDTLPLLSTPTHTPAWIDPLVLVQRLQQYQQQPHTPADMDFQVAITRCALQDTAAAWALAVKELTGEYRQLMRFLLDTSAMPEPPFTQPQYWMQAGITKTPQATYPAFAAFSYNEFPAVYLHGQFEWTAMMEKYLAYGTYDREKGEYERYEAEWPALRIALPENTTAEVLLSSPAPLLQAYLGIVPPYLSVTANDLQRLLLLTPGHPDVLLARIIHHDMSSSSFAEVTEISHVTAIIRTLLELMVPLSAVGHLFVASCMFHADKTIRAYAAELWISGVMTGYIDSREIGRITGLEERIEWAPLKRFTDLIAGSMIKISALHNRELEILLTTCLEQLPDKPIKDLKKLLELYHEVLSVNGQPVSSNIVQEKLQQWQQTAGLKKTIKDLLP</sequence>
<protein>
    <submittedName>
        <fullName evidence="4">DUF6493 family protein</fullName>
    </submittedName>
</protein>
<reference evidence="4 5" key="1">
    <citation type="submission" date="2022-10" db="EMBL/GenBank/DDBJ databases">
        <title>Chitinophaga nivalis PC15 sp. nov., isolated from Pyeongchang county, South Korea.</title>
        <authorList>
            <person name="Trinh H.N."/>
        </authorList>
    </citation>
    <scope>NUCLEOTIDE SEQUENCE [LARGE SCALE GENOMIC DNA]</scope>
    <source>
        <strain evidence="4 5">PC14</strain>
    </source>
</reference>
<dbReference type="RefSeq" id="WP_264729011.1">
    <property type="nucleotide sequence ID" value="NZ_JAPDNR010000001.1"/>
</dbReference>
<evidence type="ECO:0000259" key="1">
    <source>
        <dbReference type="Pfam" id="PF20103"/>
    </source>
</evidence>
<evidence type="ECO:0000259" key="2">
    <source>
        <dbReference type="Pfam" id="PF25148"/>
    </source>
</evidence>
<proteinExistence type="predicted"/>
<dbReference type="Pfam" id="PF20103">
    <property type="entry name" value="DUF6493"/>
    <property type="match status" value="1"/>
</dbReference>
<name>A0ABT3IHX1_9BACT</name>
<feature type="domain" description="DUF7825" evidence="3">
    <location>
        <begin position="692"/>
        <end position="948"/>
    </location>
</feature>
<comment type="caution">
    <text evidence="4">The sequence shown here is derived from an EMBL/GenBank/DDBJ whole genome shotgun (WGS) entry which is preliminary data.</text>
</comment>
<organism evidence="4 5">
    <name type="scientific">Chitinophaga nivalis</name>
    <dbReference type="NCBI Taxonomy" id="2991709"/>
    <lineage>
        <taxon>Bacteria</taxon>
        <taxon>Pseudomonadati</taxon>
        <taxon>Bacteroidota</taxon>
        <taxon>Chitinophagia</taxon>
        <taxon>Chitinophagales</taxon>
        <taxon>Chitinophagaceae</taxon>
        <taxon>Chitinophaga</taxon>
    </lineage>
</organism>
<keyword evidence="5" id="KW-1185">Reference proteome</keyword>
<dbReference type="InterPro" id="IPR011989">
    <property type="entry name" value="ARM-like"/>
</dbReference>
<dbReference type="InterPro" id="IPR056727">
    <property type="entry name" value="DUF7825"/>
</dbReference>
<feature type="domain" description="DUF7824" evidence="2">
    <location>
        <begin position="416"/>
        <end position="677"/>
    </location>
</feature>
<dbReference type="InterPro" id="IPR056726">
    <property type="entry name" value="DUF7824"/>
</dbReference>
<dbReference type="Pfam" id="PF25148">
    <property type="entry name" value="DUF7824"/>
    <property type="match status" value="1"/>
</dbReference>
<dbReference type="InterPro" id="IPR016024">
    <property type="entry name" value="ARM-type_fold"/>
</dbReference>
<gene>
    <name evidence="4" type="ORF">OL497_06615</name>
</gene>
<evidence type="ECO:0000313" key="4">
    <source>
        <dbReference type="EMBL" id="MCW3483557.1"/>
    </source>
</evidence>
<dbReference type="Pfam" id="PF25149">
    <property type="entry name" value="DUF7825"/>
    <property type="match status" value="1"/>
</dbReference>
<dbReference type="Gene3D" id="1.25.10.10">
    <property type="entry name" value="Leucine-rich Repeat Variant"/>
    <property type="match status" value="1"/>
</dbReference>